<reference evidence="13" key="1">
    <citation type="submission" date="2020-05" db="UniProtKB">
        <authorList>
            <consortium name="EnsemblMetazoa"/>
        </authorList>
    </citation>
    <scope>IDENTIFICATION</scope>
    <source>
        <strain evidence="13">Jacobina</strain>
    </source>
</reference>
<dbReference type="SMART" id="SM00665">
    <property type="entry name" value="B561"/>
    <property type="match status" value="1"/>
</dbReference>
<dbReference type="PANTHER" id="PTHR10106">
    <property type="entry name" value="CYTOCHROME B561-RELATED"/>
    <property type="match status" value="1"/>
</dbReference>
<dbReference type="InterPro" id="IPR006593">
    <property type="entry name" value="Cyt_b561/ferric_Rdtase_TM"/>
</dbReference>
<dbReference type="VEuPathDB" id="VectorBase:LLOJ003654"/>
<feature type="transmembrane region" description="Helical" evidence="11">
    <location>
        <begin position="162"/>
        <end position="184"/>
    </location>
</feature>
<evidence type="ECO:0000256" key="1">
    <source>
        <dbReference type="ARBA" id="ARBA00001970"/>
    </source>
</evidence>
<keyword evidence="5 11" id="KW-0812">Transmembrane</keyword>
<keyword evidence="10 11" id="KW-0472">Membrane</keyword>
<keyword evidence="7" id="KW-0249">Electron transport</keyword>
<dbReference type="EnsemblMetazoa" id="LLOJ003654-RA">
    <property type="protein sequence ID" value="LLOJ003654-PA"/>
    <property type="gene ID" value="LLOJ003654"/>
</dbReference>
<evidence type="ECO:0000256" key="2">
    <source>
        <dbReference type="ARBA" id="ARBA00004141"/>
    </source>
</evidence>
<dbReference type="GO" id="GO:0016020">
    <property type="term" value="C:membrane"/>
    <property type="evidence" value="ECO:0007669"/>
    <property type="project" value="UniProtKB-SubCell"/>
</dbReference>
<keyword evidence="9" id="KW-0408">Iron</keyword>
<name>A0A1B0CGU1_LUTLO</name>
<feature type="transmembrane region" description="Helical" evidence="11">
    <location>
        <begin position="129"/>
        <end position="150"/>
    </location>
</feature>
<dbReference type="VEuPathDB" id="VectorBase:LLONM1_004359"/>
<evidence type="ECO:0000256" key="5">
    <source>
        <dbReference type="ARBA" id="ARBA00022692"/>
    </source>
</evidence>
<proteinExistence type="predicted"/>
<evidence type="ECO:0000313" key="13">
    <source>
        <dbReference type="EnsemblMetazoa" id="LLOJ003654-PA"/>
    </source>
</evidence>
<sequence>MEEIGASPQRLGNFRVLYLLTVLIGVVLLTLVGGWIGSHLNGLAWQSNPSVQFNWHPLLMTFGMIFLYGNSILIYRGLRNTRKRTLKITHATLHGVAFVATVIGLKAVFDSHNLATPPIPNLYSMHSWLGLAAVILFCAQYLVGFIAFLVPGLRQPLRETIMPYHVLFGLMGFVAAAATALLGLTEKIFFAEKSYSTLPAQGVLVNFIAVFIVIFTGLVVYLATETRFKRQPLPEDAILLTGQTE</sequence>
<dbReference type="GO" id="GO:0016491">
    <property type="term" value="F:oxidoreductase activity"/>
    <property type="evidence" value="ECO:0007669"/>
    <property type="project" value="InterPro"/>
</dbReference>
<dbReference type="FunFam" id="1.20.120.1770:FF:000001">
    <property type="entry name" value="Cytochrome b reductase 1"/>
    <property type="match status" value="1"/>
</dbReference>
<organism evidence="13 14">
    <name type="scientific">Lutzomyia longipalpis</name>
    <name type="common">Sand fly</name>
    <dbReference type="NCBI Taxonomy" id="7200"/>
    <lineage>
        <taxon>Eukaryota</taxon>
        <taxon>Metazoa</taxon>
        <taxon>Ecdysozoa</taxon>
        <taxon>Arthropoda</taxon>
        <taxon>Hexapoda</taxon>
        <taxon>Insecta</taxon>
        <taxon>Pterygota</taxon>
        <taxon>Neoptera</taxon>
        <taxon>Endopterygota</taxon>
        <taxon>Diptera</taxon>
        <taxon>Nematocera</taxon>
        <taxon>Psychodoidea</taxon>
        <taxon>Psychodidae</taxon>
        <taxon>Lutzomyia</taxon>
        <taxon>Lutzomyia</taxon>
    </lineage>
</organism>
<dbReference type="InterPro" id="IPR043205">
    <property type="entry name" value="CYB561/CYBRD1-like"/>
</dbReference>
<feature type="transmembrane region" description="Helical" evidence="11">
    <location>
        <begin position="58"/>
        <end position="78"/>
    </location>
</feature>
<evidence type="ECO:0000313" key="14">
    <source>
        <dbReference type="Proteomes" id="UP000092461"/>
    </source>
</evidence>
<evidence type="ECO:0000256" key="3">
    <source>
        <dbReference type="ARBA" id="ARBA00022448"/>
    </source>
</evidence>
<keyword evidence="6" id="KW-0479">Metal-binding</keyword>
<evidence type="ECO:0000256" key="8">
    <source>
        <dbReference type="ARBA" id="ARBA00022989"/>
    </source>
</evidence>
<feature type="domain" description="Cytochrome b561" evidence="12">
    <location>
        <begin position="20"/>
        <end position="224"/>
    </location>
</feature>
<comment type="subcellular location">
    <subcellularLocation>
        <location evidence="2">Membrane</location>
        <topology evidence="2">Multi-pass membrane protein</topology>
    </subcellularLocation>
</comment>
<dbReference type="AlphaFoldDB" id="A0A1B0CGU1"/>
<keyword evidence="14" id="KW-1185">Reference proteome</keyword>
<keyword evidence="8 11" id="KW-1133">Transmembrane helix</keyword>
<evidence type="ECO:0000256" key="10">
    <source>
        <dbReference type="ARBA" id="ARBA00023136"/>
    </source>
</evidence>
<dbReference type="GO" id="GO:0046872">
    <property type="term" value="F:metal ion binding"/>
    <property type="evidence" value="ECO:0007669"/>
    <property type="project" value="UniProtKB-KW"/>
</dbReference>
<evidence type="ECO:0000256" key="9">
    <source>
        <dbReference type="ARBA" id="ARBA00023004"/>
    </source>
</evidence>
<evidence type="ECO:0000256" key="11">
    <source>
        <dbReference type="SAM" id="Phobius"/>
    </source>
</evidence>
<evidence type="ECO:0000259" key="12">
    <source>
        <dbReference type="PROSITE" id="PS50939"/>
    </source>
</evidence>
<evidence type="ECO:0000256" key="4">
    <source>
        <dbReference type="ARBA" id="ARBA00022617"/>
    </source>
</evidence>
<feature type="transmembrane region" description="Helical" evidence="11">
    <location>
        <begin position="90"/>
        <end position="109"/>
    </location>
</feature>
<dbReference type="Proteomes" id="UP000092461">
    <property type="component" value="Unassembled WGS sequence"/>
</dbReference>
<feature type="transmembrane region" description="Helical" evidence="11">
    <location>
        <begin position="16"/>
        <end position="38"/>
    </location>
</feature>
<protein>
    <recommendedName>
        <fullName evidence="12">Cytochrome b561 domain-containing protein</fullName>
    </recommendedName>
</protein>
<feature type="transmembrane region" description="Helical" evidence="11">
    <location>
        <begin position="204"/>
        <end position="223"/>
    </location>
</feature>
<dbReference type="PANTHER" id="PTHR10106:SF0">
    <property type="entry name" value="LD36721P"/>
    <property type="match status" value="1"/>
</dbReference>
<comment type="cofactor">
    <cofactor evidence="1">
        <name>heme b</name>
        <dbReference type="ChEBI" id="CHEBI:60344"/>
    </cofactor>
</comment>
<accession>A0A1B0CGU1</accession>
<dbReference type="PROSITE" id="PS50939">
    <property type="entry name" value="CYTOCHROME_B561"/>
    <property type="match status" value="1"/>
</dbReference>
<keyword evidence="3" id="KW-0813">Transport</keyword>
<evidence type="ECO:0000256" key="6">
    <source>
        <dbReference type="ARBA" id="ARBA00022723"/>
    </source>
</evidence>
<dbReference type="Pfam" id="PF03188">
    <property type="entry name" value="Cytochrom_B561"/>
    <property type="match status" value="1"/>
</dbReference>
<evidence type="ECO:0000256" key="7">
    <source>
        <dbReference type="ARBA" id="ARBA00022982"/>
    </source>
</evidence>
<dbReference type="Gene3D" id="1.20.120.1770">
    <property type="match status" value="1"/>
</dbReference>
<dbReference type="EMBL" id="AJWK01011588">
    <property type="status" value="NOT_ANNOTATED_CDS"/>
    <property type="molecule type" value="Genomic_DNA"/>
</dbReference>
<keyword evidence="4" id="KW-0349">Heme</keyword>